<evidence type="ECO:0000313" key="7">
    <source>
        <dbReference type="Proteomes" id="UP000824596"/>
    </source>
</evidence>
<sequence length="765" mass="85359">MSVRAGVSASSATVTATVTAATPATASVDVTAGYNRSACTECQRRKQKCNREWPCDRCQRRKIADECRYSYCSNNTVANPPSVAPSHPIVKDKDYARNEPPSSTLAPRSEAKPSAETPGFDALAAARLFTTLGIESQTKSSKSAPKEDFAAPDSSPQIERVLQLLPQRQVMDDLVRNFTHDINYHYYIIYPPDFLREYHIWWERRSKGRQITLQYTCLLAMICACCVQHADNEMQADLQRASSMTADALSETLHCAVRELGSVIPVGHFHMLNVQRLMHSCYWYKAEARFLEAWHVLSAAILEAKELGYHREPPEGTETEHEREMRRRLWCILDTWDWQISSGLSRPKIINREDCNAELPSLTLERFSGQAPSPLLHMKLQSALTRQLASRFSAPKNIIKPPEVQEYQVLIEAWILQFPPVYQLENPDKSKDSQFPWIFPHRYYVNTMACLLILNPIRHYMVKSYTSDTPPEELSIRAIGVSYSLKLMTSLRSWVNSIYNRDGRLHFIVFSIFDTAAILCTAVIKDSDHMLAERDEILYAISDAVAMLQCLNKISKTSRTSYDLLERLVRRLPSPTAPRQSHARKKAKMTSNLPKPVPESVAMAPAPVHNTVNMPAASAPVAAGYGDHFDIPPVPRPILRRNCVAAPQSSGVASDGRAQSDYSTCSESSPPGMDDAMRLSFSTVGDFSAVPVEGFTQRVMDRGGNFPPPAAEDEAPDFELETVTQAQLGELAPLWNWHSENLNFANMGSGEVAGTGLAPPVAPGV</sequence>
<evidence type="ECO:0000313" key="6">
    <source>
        <dbReference type="EMBL" id="KAH0960938.1"/>
    </source>
</evidence>
<dbReference type="OrthoDB" id="5344325at2759"/>
<dbReference type="GO" id="GO:0003677">
    <property type="term" value="F:DNA binding"/>
    <property type="evidence" value="ECO:0007669"/>
    <property type="project" value="InterPro"/>
</dbReference>
<dbReference type="PANTHER" id="PTHR31001">
    <property type="entry name" value="UNCHARACTERIZED TRANSCRIPTIONAL REGULATORY PROTEIN"/>
    <property type="match status" value="1"/>
</dbReference>
<evidence type="ECO:0000256" key="2">
    <source>
        <dbReference type="ARBA" id="ARBA00022723"/>
    </source>
</evidence>
<accession>A0A9P8MS47</accession>
<dbReference type="PROSITE" id="PS50048">
    <property type="entry name" value="ZN2_CY6_FUNGAL_2"/>
    <property type="match status" value="1"/>
</dbReference>
<dbReference type="SUPFAM" id="SSF57701">
    <property type="entry name" value="Zn2/Cys6 DNA-binding domain"/>
    <property type="match status" value="1"/>
</dbReference>
<dbReference type="GO" id="GO:0008270">
    <property type="term" value="F:zinc ion binding"/>
    <property type="evidence" value="ECO:0007669"/>
    <property type="project" value="InterPro"/>
</dbReference>
<keyword evidence="7" id="KW-1185">Reference proteome</keyword>
<evidence type="ECO:0000256" key="3">
    <source>
        <dbReference type="ARBA" id="ARBA00023242"/>
    </source>
</evidence>
<comment type="subcellular location">
    <subcellularLocation>
        <location evidence="1">Nucleus</location>
    </subcellularLocation>
</comment>
<dbReference type="InterPro" id="IPR036864">
    <property type="entry name" value="Zn2-C6_fun-type_DNA-bd_sf"/>
</dbReference>
<feature type="domain" description="Zn(2)-C6 fungal-type" evidence="5">
    <location>
        <begin position="38"/>
        <end position="69"/>
    </location>
</feature>
<dbReference type="Pfam" id="PF04082">
    <property type="entry name" value="Fungal_trans"/>
    <property type="match status" value="1"/>
</dbReference>
<evidence type="ECO:0000259" key="5">
    <source>
        <dbReference type="PROSITE" id="PS50048"/>
    </source>
</evidence>
<evidence type="ECO:0000256" key="1">
    <source>
        <dbReference type="ARBA" id="ARBA00004123"/>
    </source>
</evidence>
<keyword evidence="2" id="KW-0479">Metal-binding</keyword>
<feature type="region of interest" description="Disordered" evidence="4">
    <location>
        <begin position="573"/>
        <end position="600"/>
    </location>
</feature>
<proteinExistence type="predicted"/>
<keyword evidence="3" id="KW-0539">Nucleus</keyword>
<dbReference type="Gene3D" id="4.10.240.10">
    <property type="entry name" value="Zn(2)-C6 fungal-type DNA-binding domain"/>
    <property type="match status" value="1"/>
</dbReference>
<feature type="region of interest" description="Disordered" evidence="4">
    <location>
        <begin position="649"/>
        <end position="671"/>
    </location>
</feature>
<dbReference type="CDD" id="cd12148">
    <property type="entry name" value="fungal_TF_MHR"/>
    <property type="match status" value="1"/>
</dbReference>
<dbReference type="CDD" id="cd00067">
    <property type="entry name" value="GAL4"/>
    <property type="match status" value="1"/>
</dbReference>
<dbReference type="SMART" id="SM00066">
    <property type="entry name" value="GAL4"/>
    <property type="match status" value="1"/>
</dbReference>
<dbReference type="EMBL" id="JAIZPD010000009">
    <property type="protein sequence ID" value="KAH0960938.1"/>
    <property type="molecule type" value="Genomic_DNA"/>
</dbReference>
<dbReference type="GO" id="GO:0005634">
    <property type="term" value="C:nucleus"/>
    <property type="evidence" value="ECO:0007669"/>
    <property type="project" value="UniProtKB-SubCell"/>
</dbReference>
<dbReference type="InterPro" id="IPR050613">
    <property type="entry name" value="Sec_Metabolite_Reg"/>
</dbReference>
<gene>
    <name evidence="6" type="ORF">HRG_08091</name>
</gene>
<evidence type="ECO:0000256" key="4">
    <source>
        <dbReference type="SAM" id="MobiDB-lite"/>
    </source>
</evidence>
<dbReference type="RefSeq" id="XP_044718451.1">
    <property type="nucleotide sequence ID" value="XM_044866562.1"/>
</dbReference>
<dbReference type="InterPro" id="IPR001138">
    <property type="entry name" value="Zn2Cys6_DnaBD"/>
</dbReference>
<dbReference type="PANTHER" id="PTHR31001:SF84">
    <property type="entry name" value="FUNGAL SPECIFIC TRANSCRIPTION FACTOR"/>
    <property type="match status" value="1"/>
</dbReference>
<feature type="compositionally biased region" description="Polar residues" evidence="4">
    <location>
        <begin position="660"/>
        <end position="669"/>
    </location>
</feature>
<comment type="caution">
    <text evidence="6">The sequence shown here is derived from an EMBL/GenBank/DDBJ whole genome shotgun (WGS) entry which is preliminary data.</text>
</comment>
<name>A0A9P8MS47_9HYPO</name>
<dbReference type="Proteomes" id="UP000824596">
    <property type="component" value="Unassembled WGS sequence"/>
</dbReference>
<dbReference type="InterPro" id="IPR007219">
    <property type="entry name" value="XnlR_reg_dom"/>
</dbReference>
<reference evidence="6" key="1">
    <citation type="submission" date="2021-09" db="EMBL/GenBank/DDBJ databases">
        <title>A high-quality genome of the endoparasitic fungus Hirsutella rhossiliensis with a comparison of Hirsutella genomes reveals transposable elements contributing to genome size variation.</title>
        <authorList>
            <person name="Lin R."/>
            <person name="Jiao Y."/>
            <person name="Sun X."/>
            <person name="Ling J."/>
            <person name="Xie B."/>
            <person name="Cheng X."/>
        </authorList>
    </citation>
    <scope>NUCLEOTIDE SEQUENCE</scope>
    <source>
        <strain evidence="6">HR02</strain>
    </source>
</reference>
<dbReference type="GeneID" id="68357220"/>
<dbReference type="GO" id="GO:0000981">
    <property type="term" value="F:DNA-binding transcription factor activity, RNA polymerase II-specific"/>
    <property type="evidence" value="ECO:0007669"/>
    <property type="project" value="InterPro"/>
</dbReference>
<feature type="region of interest" description="Disordered" evidence="4">
    <location>
        <begin position="80"/>
        <end position="117"/>
    </location>
</feature>
<protein>
    <submittedName>
        <fullName evidence="6">Fungal specific transcription factor domain-containing protein</fullName>
    </submittedName>
</protein>
<dbReference type="AlphaFoldDB" id="A0A9P8MS47"/>
<dbReference type="GO" id="GO:0006351">
    <property type="term" value="P:DNA-templated transcription"/>
    <property type="evidence" value="ECO:0007669"/>
    <property type="project" value="InterPro"/>
</dbReference>
<dbReference type="SMART" id="SM00906">
    <property type="entry name" value="Fungal_trans"/>
    <property type="match status" value="1"/>
</dbReference>
<organism evidence="6 7">
    <name type="scientific">Hirsutella rhossiliensis</name>
    <dbReference type="NCBI Taxonomy" id="111463"/>
    <lineage>
        <taxon>Eukaryota</taxon>
        <taxon>Fungi</taxon>
        <taxon>Dikarya</taxon>
        <taxon>Ascomycota</taxon>
        <taxon>Pezizomycotina</taxon>
        <taxon>Sordariomycetes</taxon>
        <taxon>Hypocreomycetidae</taxon>
        <taxon>Hypocreales</taxon>
        <taxon>Ophiocordycipitaceae</taxon>
        <taxon>Hirsutella</taxon>
    </lineage>
</organism>